<dbReference type="Gene3D" id="3.30.2320.10">
    <property type="entry name" value="hypothetical protein PF0899 domain"/>
    <property type="match status" value="1"/>
</dbReference>
<dbReference type="Gene3D" id="3.30.2400.10">
    <property type="entry name" value="Major capsid protein gp5"/>
    <property type="match status" value="1"/>
</dbReference>
<dbReference type="InterPro" id="IPR024455">
    <property type="entry name" value="Phage_capsid"/>
</dbReference>
<organism evidence="3 4">
    <name type="scientific">Klebsiella variicola</name>
    <dbReference type="NCBI Taxonomy" id="244366"/>
    <lineage>
        <taxon>Bacteria</taxon>
        <taxon>Pseudomonadati</taxon>
        <taxon>Pseudomonadota</taxon>
        <taxon>Gammaproteobacteria</taxon>
        <taxon>Enterobacterales</taxon>
        <taxon>Enterobacteriaceae</taxon>
        <taxon>Klebsiella/Raoultella group</taxon>
        <taxon>Klebsiella</taxon>
        <taxon>Klebsiella pneumoniae complex</taxon>
    </lineage>
</organism>
<dbReference type="NCBIfam" id="TIGR01554">
    <property type="entry name" value="major_cap_HK97"/>
    <property type="match status" value="1"/>
</dbReference>
<evidence type="ECO:0000256" key="1">
    <source>
        <dbReference type="ARBA" id="ARBA00004328"/>
    </source>
</evidence>
<dbReference type="Proteomes" id="UP000258928">
    <property type="component" value="Unassembled WGS sequence"/>
</dbReference>
<name>A0ABD7PED6_KLEVA</name>
<gene>
    <name evidence="3" type="ORF">SAMEA3729809_05542</name>
</gene>
<reference evidence="3 4" key="1">
    <citation type="submission" date="2018-08" db="EMBL/GenBank/DDBJ databases">
        <authorList>
            <consortium name="Pathogen Informatics"/>
        </authorList>
    </citation>
    <scope>NUCLEOTIDE SEQUENCE [LARGE SCALE GENOMIC DNA]</scope>
    <source>
        <strain evidence="3 4">EuSCAPE_TR218</strain>
    </source>
</reference>
<feature type="domain" description="Phage capsid-like C-terminal" evidence="2">
    <location>
        <begin position="65"/>
        <end position="355"/>
    </location>
</feature>
<dbReference type="SUPFAM" id="SSF56563">
    <property type="entry name" value="Major capsid protein gp5"/>
    <property type="match status" value="1"/>
</dbReference>
<sequence>MKATQQAPGIIVKQEPKQYTGAGMTRLVMSVAAGAGNLQDAAKFASEELNDQSVSMAISTAAASGGVLIPQNLHSEVIELLSDRTIVRKLGARPVPLPNGNMTLPRVAGGATASYTGENKDAKTSETRFDDVKLTAKTLIAMVPISNALIGRAGFNVEQLVLQDILTAISVREDKAFMRDDGTGDTPIGMKARATQWNRLLPWEADAAINLNTVDEYLDKIILMAMDGNSNMISSGWGMSNRTYMKLFGLRDGNGNKVYPEMAQGLLKGYPVQRTSAIPANLGTGGKETEIYFADFNDVVIAEDGNMKVDFSKEASYIDADGTLVSAFSRNQSLIRVVTEHDIGFRHPEGLVLGTGVLF</sequence>
<dbReference type="EMBL" id="UKAS01000046">
    <property type="protein sequence ID" value="SXF99367.1"/>
    <property type="molecule type" value="Genomic_DNA"/>
</dbReference>
<accession>A0ABD7PED6</accession>
<evidence type="ECO:0000313" key="3">
    <source>
        <dbReference type="EMBL" id="SXF99367.1"/>
    </source>
</evidence>
<comment type="subcellular location">
    <subcellularLocation>
        <location evidence="1">Virion</location>
    </subcellularLocation>
</comment>
<evidence type="ECO:0000313" key="4">
    <source>
        <dbReference type="Proteomes" id="UP000258928"/>
    </source>
</evidence>
<dbReference type="InterPro" id="IPR054612">
    <property type="entry name" value="Phage_capsid-like_C"/>
</dbReference>
<dbReference type="Pfam" id="PF05065">
    <property type="entry name" value="Phage_capsid"/>
    <property type="match status" value="1"/>
</dbReference>
<dbReference type="AlphaFoldDB" id="A0ABD7PED6"/>
<evidence type="ECO:0000259" key="2">
    <source>
        <dbReference type="Pfam" id="PF05065"/>
    </source>
</evidence>
<protein>
    <submittedName>
        <fullName evidence="3">Major capsid protein</fullName>
    </submittedName>
</protein>
<proteinExistence type="predicted"/>
<comment type="caution">
    <text evidence="3">The sequence shown here is derived from an EMBL/GenBank/DDBJ whole genome shotgun (WGS) entry which is preliminary data.</text>
</comment>